<protein>
    <submittedName>
        <fullName evidence="1">Uncharacterized protein</fullName>
    </submittedName>
</protein>
<evidence type="ECO:0000313" key="2">
    <source>
        <dbReference type="Proteomes" id="UP000182429"/>
    </source>
</evidence>
<dbReference type="STRING" id="1630.SAMN05216514_11632"/>
<dbReference type="Proteomes" id="UP000182429">
    <property type="component" value="Unassembled WGS sequence"/>
</dbReference>
<dbReference type="EMBL" id="FNNF01000041">
    <property type="protein sequence ID" value="SDW73106.1"/>
    <property type="molecule type" value="Genomic_DNA"/>
</dbReference>
<reference evidence="1 2" key="1">
    <citation type="submission" date="2016-10" db="EMBL/GenBank/DDBJ databases">
        <authorList>
            <person name="de Groot N.N."/>
        </authorList>
    </citation>
    <scope>NUCLEOTIDE SEQUENCE [LARGE SCALE GENOMIC DNA]</scope>
    <source>
        <strain evidence="1 2">S3b</strain>
    </source>
</reference>
<dbReference type="AlphaFoldDB" id="A0A1H2VXY1"/>
<name>A0A1H2VXY1_9FIRM</name>
<accession>A0A1H2VXY1</accession>
<proteinExistence type="predicted"/>
<gene>
    <name evidence="1" type="ORF">SAMN04487759_14112</name>
</gene>
<evidence type="ECO:0000313" key="1">
    <source>
        <dbReference type="EMBL" id="SDW73106.1"/>
    </source>
</evidence>
<organism evidence="1 2">
    <name type="scientific">Kandleria vitulina</name>
    <dbReference type="NCBI Taxonomy" id="1630"/>
    <lineage>
        <taxon>Bacteria</taxon>
        <taxon>Bacillati</taxon>
        <taxon>Bacillota</taxon>
        <taxon>Erysipelotrichia</taxon>
        <taxon>Erysipelotrichales</taxon>
        <taxon>Coprobacillaceae</taxon>
        <taxon>Kandleria</taxon>
    </lineage>
</organism>
<sequence>MKKKYREVIVLHKIALIKDTINKVEDRILPLIEDEEIKNKLHNKYQNILEHIPDSQKETSKDHKTIILHVFQEELPIDIDLNKLKETLHYQMPQLVDLATFESLFKDVLPDHLQEERESREPMILGEFWPTEEMLFIDGKKRYASWKNNEPEYPHKYVIANTEMIINATSEEVDKLLLMTIKTTYIAQEYAYYGESDFPI</sequence>